<proteinExistence type="predicted"/>
<sequence length="93" mass="10507">MGAMEKNMRDFRCFAVTLFDQHNYESEVTQTSPTHYTTGHVIGALSGSALPIFRFTTYSGLTIIPDPRMRKARVGRPRGVRIRTNMDDVDQIG</sequence>
<accession>A0ABU6T9C7</accession>
<comment type="caution">
    <text evidence="1">The sequence shown here is derived from an EMBL/GenBank/DDBJ whole genome shotgun (WGS) entry which is preliminary data.</text>
</comment>
<dbReference type="EMBL" id="JASCZI010090667">
    <property type="protein sequence ID" value="MED6144533.1"/>
    <property type="molecule type" value="Genomic_DNA"/>
</dbReference>
<name>A0ABU6T9C7_9FABA</name>
<gene>
    <name evidence="1" type="ORF">PIB30_016380</name>
</gene>
<evidence type="ECO:0000313" key="2">
    <source>
        <dbReference type="Proteomes" id="UP001341840"/>
    </source>
</evidence>
<dbReference type="Proteomes" id="UP001341840">
    <property type="component" value="Unassembled WGS sequence"/>
</dbReference>
<protein>
    <submittedName>
        <fullName evidence="1">Uncharacterized protein</fullName>
    </submittedName>
</protein>
<evidence type="ECO:0000313" key="1">
    <source>
        <dbReference type="EMBL" id="MED6144533.1"/>
    </source>
</evidence>
<keyword evidence="2" id="KW-1185">Reference proteome</keyword>
<reference evidence="1 2" key="1">
    <citation type="journal article" date="2023" name="Plants (Basel)">
        <title>Bridging the Gap: Combining Genomics and Transcriptomics Approaches to Understand Stylosanthes scabra, an Orphan Legume from the Brazilian Caatinga.</title>
        <authorList>
            <person name="Ferreira-Neto J.R.C."/>
            <person name="da Silva M.D."/>
            <person name="Binneck E."/>
            <person name="de Melo N.F."/>
            <person name="da Silva R.H."/>
            <person name="de Melo A.L.T.M."/>
            <person name="Pandolfi V."/>
            <person name="Bustamante F.O."/>
            <person name="Brasileiro-Vidal A.C."/>
            <person name="Benko-Iseppon A.M."/>
        </authorList>
    </citation>
    <scope>NUCLEOTIDE SEQUENCE [LARGE SCALE GENOMIC DNA]</scope>
    <source>
        <tissue evidence="1">Leaves</tissue>
    </source>
</reference>
<organism evidence="1 2">
    <name type="scientific">Stylosanthes scabra</name>
    <dbReference type="NCBI Taxonomy" id="79078"/>
    <lineage>
        <taxon>Eukaryota</taxon>
        <taxon>Viridiplantae</taxon>
        <taxon>Streptophyta</taxon>
        <taxon>Embryophyta</taxon>
        <taxon>Tracheophyta</taxon>
        <taxon>Spermatophyta</taxon>
        <taxon>Magnoliopsida</taxon>
        <taxon>eudicotyledons</taxon>
        <taxon>Gunneridae</taxon>
        <taxon>Pentapetalae</taxon>
        <taxon>rosids</taxon>
        <taxon>fabids</taxon>
        <taxon>Fabales</taxon>
        <taxon>Fabaceae</taxon>
        <taxon>Papilionoideae</taxon>
        <taxon>50 kb inversion clade</taxon>
        <taxon>dalbergioids sensu lato</taxon>
        <taxon>Dalbergieae</taxon>
        <taxon>Pterocarpus clade</taxon>
        <taxon>Stylosanthes</taxon>
    </lineage>
</organism>